<name>A0ABQ1SK38_9FLAO</name>
<dbReference type="Proteomes" id="UP000599179">
    <property type="component" value="Unassembled WGS sequence"/>
</dbReference>
<dbReference type="RefSeq" id="WP_188459092.1">
    <property type="nucleotide sequence ID" value="NZ_BMGM01000009.1"/>
</dbReference>
<reference evidence="2" key="1">
    <citation type="journal article" date="2019" name="Int. J. Syst. Evol. Microbiol.">
        <title>The Global Catalogue of Microorganisms (GCM) 10K type strain sequencing project: providing services to taxonomists for standard genome sequencing and annotation.</title>
        <authorList>
            <consortium name="The Broad Institute Genomics Platform"/>
            <consortium name="The Broad Institute Genome Sequencing Center for Infectious Disease"/>
            <person name="Wu L."/>
            <person name="Ma J."/>
        </authorList>
    </citation>
    <scope>NUCLEOTIDE SEQUENCE [LARGE SCALE GENOMIC DNA]</scope>
    <source>
        <strain evidence="2">CGMCC 1.12931</strain>
    </source>
</reference>
<sequence length="185" mass="21386">MQIQPNSSTSEKDSLYFEQNKAFCAAFEDFVLGKNGKVKGDFNAWSFAVIGKIEKPKAWTLQYKKATFNSGNIFLSAKHQNLLTSAEWKTKSNFGFDFRIRRKSAKDVFRFSAKESHEVLAFSDAYFVETNTQNLEAISELINILKPLFISDEVYKIENTDSELKIELLTEKHHFDVFEQLLEMK</sequence>
<organism evidence="1 2">
    <name type="scientific">Psychroflexus planctonicus</name>
    <dbReference type="NCBI Taxonomy" id="1526575"/>
    <lineage>
        <taxon>Bacteria</taxon>
        <taxon>Pseudomonadati</taxon>
        <taxon>Bacteroidota</taxon>
        <taxon>Flavobacteriia</taxon>
        <taxon>Flavobacteriales</taxon>
        <taxon>Flavobacteriaceae</taxon>
        <taxon>Psychroflexus</taxon>
    </lineage>
</organism>
<protein>
    <submittedName>
        <fullName evidence="1">Uncharacterized protein</fullName>
    </submittedName>
</protein>
<dbReference type="EMBL" id="BMGM01000009">
    <property type="protein sequence ID" value="GGE40779.1"/>
    <property type="molecule type" value="Genomic_DNA"/>
</dbReference>
<accession>A0ABQ1SK38</accession>
<gene>
    <name evidence="1" type="ORF">GCM10010832_21090</name>
</gene>
<proteinExistence type="predicted"/>
<comment type="caution">
    <text evidence="1">The sequence shown here is derived from an EMBL/GenBank/DDBJ whole genome shotgun (WGS) entry which is preliminary data.</text>
</comment>
<evidence type="ECO:0000313" key="2">
    <source>
        <dbReference type="Proteomes" id="UP000599179"/>
    </source>
</evidence>
<keyword evidence="2" id="KW-1185">Reference proteome</keyword>
<evidence type="ECO:0000313" key="1">
    <source>
        <dbReference type="EMBL" id="GGE40779.1"/>
    </source>
</evidence>